<sequence>MATTYDGINYFPIAVNFMEENAMEVIEAKYGMKGLAIVLKLLCKIYKEGYYIPWGEEQCLIFANKTGKEADAEEVQGIIEIMIEKGMIDRGSYAEHKVLTSEAIQKVWIEATKRRKRNWTAMPYLLIKPKETCNEEKTVCTQNVEQDAGSDAKNACNTEQSKVKQSREFPPSAPPRGKEEEVNATPVSMPGYAFNTMTHNYVGLMGNLERFGITDEKEIEAILRLSDYGRKGTPVWKLICSTNWSNIGAKGKYMIAALNRAKKRSGT</sequence>
<dbReference type="EMBL" id="JGDB01000090">
    <property type="protein sequence ID" value="EXY91029.1"/>
    <property type="molecule type" value="Genomic_DNA"/>
</dbReference>
<dbReference type="PANTHER" id="PTHR39196">
    <property type="entry name" value="PRIMOSOME, DNAD SUBUNIT"/>
    <property type="match status" value="1"/>
</dbReference>
<dbReference type="RefSeq" id="WP_005794855.1">
    <property type="nucleotide sequence ID" value="NZ_JGDB01000090.1"/>
</dbReference>
<dbReference type="PATRIC" id="fig|1339316.3.peg.2175"/>
<feature type="domain" description="Lin1244/Lin1753-like N-terminal" evidence="2">
    <location>
        <begin position="10"/>
        <end position="104"/>
    </location>
</feature>
<feature type="region of interest" description="Disordered" evidence="1">
    <location>
        <begin position="158"/>
        <end position="184"/>
    </location>
</feature>
<accession>A0A015U2T6</accession>
<dbReference type="PANTHER" id="PTHR39196:SF1">
    <property type="entry name" value="PRIMOSOME, DNAD SUBUNIT"/>
    <property type="match status" value="1"/>
</dbReference>
<gene>
    <name evidence="3" type="ORF">M125_2267</name>
</gene>
<dbReference type="InterPro" id="IPR025400">
    <property type="entry name" value="Lin1244/Lin1753-like_N"/>
</dbReference>
<evidence type="ECO:0000313" key="3">
    <source>
        <dbReference type="EMBL" id="EXY91029.1"/>
    </source>
</evidence>
<dbReference type="GeneID" id="60367784"/>
<evidence type="ECO:0000256" key="1">
    <source>
        <dbReference type="SAM" id="MobiDB-lite"/>
    </source>
</evidence>
<evidence type="ECO:0000313" key="4">
    <source>
        <dbReference type="Proteomes" id="UP000020773"/>
    </source>
</evidence>
<evidence type="ECO:0000259" key="2">
    <source>
        <dbReference type="Pfam" id="PF14297"/>
    </source>
</evidence>
<name>A0A015U2T6_BACFG</name>
<dbReference type="AlphaFoldDB" id="A0A015U2T6"/>
<dbReference type="Pfam" id="PF14297">
    <property type="entry name" value="Lin1244_N"/>
    <property type="match status" value="1"/>
</dbReference>
<organism evidence="3 4">
    <name type="scientific">Bacteroides fragilis str. 3998T(B)3</name>
    <dbReference type="NCBI Taxonomy" id="1339316"/>
    <lineage>
        <taxon>Bacteria</taxon>
        <taxon>Pseudomonadati</taxon>
        <taxon>Bacteroidota</taxon>
        <taxon>Bacteroidia</taxon>
        <taxon>Bacteroidales</taxon>
        <taxon>Bacteroidaceae</taxon>
        <taxon>Bacteroides</taxon>
    </lineage>
</organism>
<protein>
    <recommendedName>
        <fullName evidence="2">Lin1244/Lin1753-like N-terminal domain-containing protein</fullName>
    </recommendedName>
</protein>
<reference evidence="3 4" key="1">
    <citation type="submission" date="2014-02" db="EMBL/GenBank/DDBJ databases">
        <authorList>
            <person name="Sears C."/>
            <person name="Carroll K."/>
            <person name="Sack B.R."/>
            <person name="Qadri F."/>
            <person name="Myers L.L."/>
            <person name="Chung G.-T."/>
            <person name="Escheverria P."/>
            <person name="Fraser C.M."/>
            <person name="Sadzewicz L."/>
            <person name="Shefchek K.A."/>
            <person name="Tallon L."/>
            <person name="Das S.P."/>
            <person name="Daugherty S."/>
            <person name="Mongodin E.F."/>
        </authorList>
    </citation>
    <scope>NUCLEOTIDE SEQUENCE [LARGE SCALE GENOMIC DNA]</scope>
    <source>
        <strain evidence="4">3998T(B)3</strain>
    </source>
</reference>
<comment type="caution">
    <text evidence="3">The sequence shown here is derived from an EMBL/GenBank/DDBJ whole genome shotgun (WGS) entry which is preliminary data.</text>
</comment>
<dbReference type="Proteomes" id="UP000020773">
    <property type="component" value="Unassembled WGS sequence"/>
</dbReference>
<proteinExistence type="predicted"/>